<evidence type="ECO:0000313" key="2">
    <source>
        <dbReference type="Proteomes" id="UP001150238"/>
    </source>
</evidence>
<feature type="non-terminal residue" evidence="1">
    <location>
        <position position="1"/>
    </location>
</feature>
<sequence length="173" mass="19296">TPEWVAQRLQMDKLSMAIGILRAWMPESCVREASEETVLAIWNLSHATATEAVTNLKSRKRFVRGTQGHELKLQTTIENIDNAGTKGQGLDLCKGCVGSYINKDFVEQHQLTVKELPDKMPVYNADGTLNKNGSIEGYVQVRMVIGDHCQVHASGLHCATRYSEDRPFIVILL</sequence>
<name>A0A9W9AWC8_9AGAR</name>
<gene>
    <name evidence="1" type="ORF">C8J55DRAFT_420446</name>
</gene>
<organism evidence="1 2">
    <name type="scientific">Lentinula lateritia</name>
    <dbReference type="NCBI Taxonomy" id="40482"/>
    <lineage>
        <taxon>Eukaryota</taxon>
        <taxon>Fungi</taxon>
        <taxon>Dikarya</taxon>
        <taxon>Basidiomycota</taxon>
        <taxon>Agaricomycotina</taxon>
        <taxon>Agaricomycetes</taxon>
        <taxon>Agaricomycetidae</taxon>
        <taxon>Agaricales</taxon>
        <taxon>Marasmiineae</taxon>
        <taxon>Omphalotaceae</taxon>
        <taxon>Lentinula</taxon>
    </lineage>
</organism>
<proteinExistence type="predicted"/>
<dbReference type="Proteomes" id="UP001150238">
    <property type="component" value="Unassembled WGS sequence"/>
</dbReference>
<accession>A0A9W9AWC8</accession>
<evidence type="ECO:0000313" key="1">
    <source>
        <dbReference type="EMBL" id="KAJ4492045.1"/>
    </source>
</evidence>
<reference evidence="1" key="1">
    <citation type="submission" date="2022-08" db="EMBL/GenBank/DDBJ databases">
        <authorList>
            <consortium name="DOE Joint Genome Institute"/>
            <person name="Min B."/>
            <person name="Riley R."/>
            <person name="Sierra-Patev S."/>
            <person name="Naranjo-Ortiz M."/>
            <person name="Looney B."/>
            <person name="Konkel Z."/>
            <person name="Slot J.C."/>
            <person name="Sakamoto Y."/>
            <person name="Steenwyk J.L."/>
            <person name="Rokas A."/>
            <person name="Carro J."/>
            <person name="Camarero S."/>
            <person name="Ferreira P."/>
            <person name="Molpeceres G."/>
            <person name="Ruiz-Duenas F.J."/>
            <person name="Serrano A."/>
            <person name="Henrissat B."/>
            <person name="Drula E."/>
            <person name="Hughes K.W."/>
            <person name="Mata J.L."/>
            <person name="Ishikawa N.K."/>
            <person name="Vargas-Isla R."/>
            <person name="Ushijima S."/>
            <person name="Smith C.A."/>
            <person name="Ahrendt S."/>
            <person name="Andreopoulos W."/>
            <person name="He G."/>
            <person name="Labutti K."/>
            <person name="Lipzen A."/>
            <person name="Ng V."/>
            <person name="Sandor L."/>
            <person name="Barry K."/>
            <person name="Martinez A.T."/>
            <person name="Xiao Y."/>
            <person name="Gibbons J.G."/>
            <person name="Terashima K."/>
            <person name="Hibbett D.S."/>
            <person name="Grigoriev I.V."/>
        </authorList>
    </citation>
    <scope>NUCLEOTIDE SEQUENCE</scope>
    <source>
        <strain evidence="1">Sp2 HRB7682 ss15</strain>
    </source>
</reference>
<protein>
    <submittedName>
        <fullName evidence="1">Uncharacterized protein</fullName>
    </submittedName>
</protein>
<comment type="caution">
    <text evidence="1">The sequence shown here is derived from an EMBL/GenBank/DDBJ whole genome shotgun (WGS) entry which is preliminary data.</text>
</comment>
<dbReference type="EMBL" id="JANVFS010000005">
    <property type="protein sequence ID" value="KAJ4492045.1"/>
    <property type="molecule type" value="Genomic_DNA"/>
</dbReference>
<dbReference type="AlphaFoldDB" id="A0A9W9AWC8"/>
<reference evidence="1" key="2">
    <citation type="journal article" date="2023" name="Proc. Natl. Acad. Sci. U.S.A.">
        <title>A global phylogenomic analysis of the shiitake genus Lentinula.</title>
        <authorList>
            <person name="Sierra-Patev S."/>
            <person name="Min B."/>
            <person name="Naranjo-Ortiz M."/>
            <person name="Looney B."/>
            <person name="Konkel Z."/>
            <person name="Slot J.C."/>
            <person name="Sakamoto Y."/>
            <person name="Steenwyk J.L."/>
            <person name="Rokas A."/>
            <person name="Carro J."/>
            <person name="Camarero S."/>
            <person name="Ferreira P."/>
            <person name="Molpeceres G."/>
            <person name="Ruiz-Duenas F.J."/>
            <person name="Serrano A."/>
            <person name="Henrissat B."/>
            <person name="Drula E."/>
            <person name="Hughes K.W."/>
            <person name="Mata J.L."/>
            <person name="Ishikawa N.K."/>
            <person name="Vargas-Isla R."/>
            <person name="Ushijima S."/>
            <person name="Smith C.A."/>
            <person name="Donoghue J."/>
            <person name="Ahrendt S."/>
            <person name="Andreopoulos W."/>
            <person name="He G."/>
            <person name="LaButti K."/>
            <person name="Lipzen A."/>
            <person name="Ng V."/>
            <person name="Riley R."/>
            <person name="Sandor L."/>
            <person name="Barry K."/>
            <person name="Martinez A.T."/>
            <person name="Xiao Y."/>
            <person name="Gibbons J.G."/>
            <person name="Terashima K."/>
            <person name="Grigoriev I.V."/>
            <person name="Hibbett D."/>
        </authorList>
    </citation>
    <scope>NUCLEOTIDE SEQUENCE</scope>
    <source>
        <strain evidence="1">Sp2 HRB7682 ss15</strain>
    </source>
</reference>